<comment type="caution">
    <text evidence="1">The sequence shown here is derived from an EMBL/GenBank/DDBJ whole genome shotgun (WGS) entry which is preliminary data.</text>
</comment>
<evidence type="ECO:0000313" key="2">
    <source>
        <dbReference type="Proteomes" id="UP000308167"/>
    </source>
</evidence>
<protein>
    <recommendedName>
        <fullName evidence="3">Bacteriocin immunity protein</fullName>
    </recommendedName>
</protein>
<keyword evidence="2" id="KW-1185">Reference proteome</keyword>
<gene>
    <name evidence="1" type="ORF">SAMEA1410922_00628</name>
</gene>
<evidence type="ECO:0000313" key="1">
    <source>
        <dbReference type="EMBL" id="VTU06879.1"/>
    </source>
</evidence>
<dbReference type="EMBL" id="CABFKI010000003">
    <property type="protein sequence ID" value="VTU06879.1"/>
    <property type="molecule type" value="Genomic_DNA"/>
</dbReference>
<dbReference type="Proteomes" id="UP000308167">
    <property type="component" value="Unassembled WGS sequence"/>
</dbReference>
<name>A0ABY6TIA2_9PAST</name>
<evidence type="ECO:0008006" key="3">
    <source>
        <dbReference type="Google" id="ProtNLM"/>
    </source>
</evidence>
<organism evidence="1 2">
    <name type="scientific">Actinobacillus porcinus</name>
    <dbReference type="NCBI Taxonomy" id="51048"/>
    <lineage>
        <taxon>Bacteria</taxon>
        <taxon>Pseudomonadati</taxon>
        <taxon>Pseudomonadota</taxon>
        <taxon>Gammaproteobacteria</taxon>
        <taxon>Pasteurellales</taxon>
        <taxon>Pasteurellaceae</taxon>
        <taxon>Actinobacillus</taxon>
    </lineage>
</organism>
<dbReference type="RefSeq" id="WP_135709475.1">
    <property type="nucleotide sequence ID" value="NZ_CABFKI010000003.1"/>
</dbReference>
<accession>A0ABY6TIA2</accession>
<reference evidence="1 2" key="1">
    <citation type="submission" date="2019-05" db="EMBL/GenBank/DDBJ databases">
        <authorList>
            <consortium name="Pathogen Informatics"/>
        </authorList>
    </citation>
    <scope>NUCLEOTIDE SEQUENCE [LARGE SCALE GENOMIC DNA]</scope>
    <source>
        <strain evidence="1 2">NM319</strain>
    </source>
</reference>
<proteinExistence type="predicted"/>
<dbReference type="GeneID" id="86155032"/>
<sequence length="105" mass="11889">MSHYLNVTKTDNQRNNKTVIASMESMLNKLDELDALLALESQIIDNPSLEADNPLLLANARAISRQFGYSLEAEDESVFTRVKNRIKELKKTFQIGCIVPLINDH</sequence>